<feature type="transmembrane region" description="Helical" evidence="6">
    <location>
        <begin position="304"/>
        <end position="321"/>
    </location>
</feature>
<dbReference type="AlphaFoldDB" id="A0A1M4T5P2"/>
<dbReference type="PANTHER" id="PTHR19432">
    <property type="entry name" value="SUGAR TRANSPORTER"/>
    <property type="match status" value="1"/>
</dbReference>
<dbReference type="InterPro" id="IPR020846">
    <property type="entry name" value="MFS_dom"/>
</dbReference>
<feature type="transmembrane region" description="Helical" evidence="6">
    <location>
        <begin position="54"/>
        <end position="75"/>
    </location>
</feature>
<dbReference type="InterPro" id="IPR011701">
    <property type="entry name" value="MFS"/>
</dbReference>
<evidence type="ECO:0000259" key="7">
    <source>
        <dbReference type="PROSITE" id="PS50850"/>
    </source>
</evidence>
<dbReference type="PANTHER" id="PTHR19432:SF35">
    <property type="entry name" value="SOLUTE CARRIER FAMILY 45 MEMBER 3 ISOFORM X1"/>
    <property type="match status" value="1"/>
</dbReference>
<dbReference type="PROSITE" id="PS50850">
    <property type="entry name" value="MFS"/>
    <property type="match status" value="1"/>
</dbReference>
<evidence type="ECO:0000256" key="1">
    <source>
        <dbReference type="ARBA" id="ARBA00004141"/>
    </source>
</evidence>
<sequence length="451" mass="49588">MNTLPQNRIKPQLSLSQIFNMSFGFLGIQFGFALQTGNASRILQTFGADVEHLSLFWLAAPISGMLIQPIIGYYSDHTWTRLGRRRPYFLAGAIIAALSLALMPNASLFTLFFPPLLIGAGMLMLMDASFNVAMEPFRALVADNLPENQRSTGFSVQTFLIGTGAIMGSFLPYVLAEYCGISKVAAAGKVPDNVVYSFYAGALVLVTTLLWTVFTTKEYSPEEHREFNPGEQHQENHRGLMSILTDFAGMPKVMIRLGIVQFFSWFALFSMWVFTTPAIAQHIYKLSPSDTSSAAYADAGNWTGILFGIYNVVSAVYAVFLPSLFRLIGKKNAHVFSLSAAGIGLLSIFYIHDVQLLIYPMIAVGLAWGSILTTPYAILSNAIPAHKMGIYMGLFNFFITLPQLVNGFVGGYMVKYLFNGHAIYALITAGGFMLLAALSTFLVKGHSRQNR</sequence>
<accession>A0A1M4T5P2</accession>
<keyword evidence="2" id="KW-0813">Transport</keyword>
<feature type="transmembrane region" description="Helical" evidence="6">
    <location>
        <begin position="154"/>
        <end position="176"/>
    </location>
</feature>
<feature type="transmembrane region" description="Helical" evidence="6">
    <location>
        <begin position="262"/>
        <end position="284"/>
    </location>
</feature>
<evidence type="ECO:0000313" key="9">
    <source>
        <dbReference type="Proteomes" id="UP000184287"/>
    </source>
</evidence>
<dbReference type="GO" id="GO:0016020">
    <property type="term" value="C:membrane"/>
    <property type="evidence" value="ECO:0007669"/>
    <property type="project" value="UniProtKB-SubCell"/>
</dbReference>
<keyword evidence="5 6" id="KW-0472">Membrane</keyword>
<evidence type="ECO:0000256" key="2">
    <source>
        <dbReference type="ARBA" id="ARBA00022448"/>
    </source>
</evidence>
<keyword evidence="9" id="KW-1185">Reference proteome</keyword>
<feature type="transmembrane region" description="Helical" evidence="6">
    <location>
        <begin position="333"/>
        <end position="351"/>
    </location>
</feature>
<dbReference type="STRING" id="288992.SAMN04488522_10189"/>
<evidence type="ECO:0000256" key="4">
    <source>
        <dbReference type="ARBA" id="ARBA00022989"/>
    </source>
</evidence>
<feature type="transmembrane region" description="Helical" evidence="6">
    <location>
        <begin position="357"/>
        <end position="378"/>
    </location>
</feature>
<feature type="domain" description="Major facilitator superfamily (MFS) profile" evidence="7">
    <location>
        <begin position="253"/>
        <end position="451"/>
    </location>
</feature>
<evidence type="ECO:0000256" key="5">
    <source>
        <dbReference type="ARBA" id="ARBA00023136"/>
    </source>
</evidence>
<dbReference type="Gene3D" id="1.20.1250.20">
    <property type="entry name" value="MFS general substrate transporter like domains"/>
    <property type="match status" value="1"/>
</dbReference>
<feature type="transmembrane region" description="Helical" evidence="6">
    <location>
        <begin position="421"/>
        <end position="443"/>
    </location>
</feature>
<comment type="subcellular location">
    <subcellularLocation>
        <location evidence="1">Membrane</location>
        <topology evidence="1">Multi-pass membrane protein</topology>
    </subcellularLocation>
</comment>
<keyword evidence="3 6" id="KW-0812">Transmembrane</keyword>
<evidence type="ECO:0000256" key="6">
    <source>
        <dbReference type="SAM" id="Phobius"/>
    </source>
</evidence>
<evidence type="ECO:0000313" key="8">
    <source>
        <dbReference type="EMBL" id="SHE39714.1"/>
    </source>
</evidence>
<reference evidence="9" key="1">
    <citation type="submission" date="2016-11" db="EMBL/GenBank/DDBJ databases">
        <authorList>
            <person name="Varghese N."/>
            <person name="Submissions S."/>
        </authorList>
    </citation>
    <scope>NUCLEOTIDE SEQUENCE [LARGE SCALE GENOMIC DNA]</scope>
    <source>
        <strain evidence="9">DSM 16990</strain>
    </source>
</reference>
<dbReference type="EMBL" id="FQUQ01000001">
    <property type="protein sequence ID" value="SHE39714.1"/>
    <property type="molecule type" value="Genomic_DNA"/>
</dbReference>
<dbReference type="InterPro" id="IPR036259">
    <property type="entry name" value="MFS_trans_sf"/>
</dbReference>
<keyword evidence="4 6" id="KW-1133">Transmembrane helix</keyword>
<dbReference type="SUPFAM" id="SSF103473">
    <property type="entry name" value="MFS general substrate transporter"/>
    <property type="match status" value="1"/>
</dbReference>
<dbReference type="GO" id="GO:0022857">
    <property type="term" value="F:transmembrane transporter activity"/>
    <property type="evidence" value="ECO:0007669"/>
    <property type="project" value="InterPro"/>
</dbReference>
<dbReference type="Proteomes" id="UP000184287">
    <property type="component" value="Unassembled WGS sequence"/>
</dbReference>
<gene>
    <name evidence="8" type="ORF">SAMN04488522_10189</name>
</gene>
<evidence type="ECO:0000256" key="3">
    <source>
        <dbReference type="ARBA" id="ARBA00022692"/>
    </source>
</evidence>
<dbReference type="RefSeq" id="WP_073226004.1">
    <property type="nucleotide sequence ID" value="NZ_FQUQ01000001.1"/>
</dbReference>
<proteinExistence type="predicted"/>
<organism evidence="8 9">
    <name type="scientific">Pedobacter caeni</name>
    <dbReference type="NCBI Taxonomy" id="288992"/>
    <lineage>
        <taxon>Bacteria</taxon>
        <taxon>Pseudomonadati</taxon>
        <taxon>Bacteroidota</taxon>
        <taxon>Sphingobacteriia</taxon>
        <taxon>Sphingobacteriales</taxon>
        <taxon>Sphingobacteriaceae</taxon>
        <taxon>Pedobacter</taxon>
    </lineage>
</organism>
<dbReference type="Pfam" id="PF07690">
    <property type="entry name" value="MFS_1"/>
    <property type="match status" value="1"/>
</dbReference>
<protein>
    <submittedName>
        <fullName evidence="8">Maltose/moltooligosaccharide transporter</fullName>
    </submittedName>
</protein>
<feature type="transmembrane region" description="Helical" evidence="6">
    <location>
        <begin position="390"/>
        <end position="409"/>
    </location>
</feature>
<feature type="transmembrane region" description="Helical" evidence="6">
    <location>
        <begin position="12"/>
        <end position="34"/>
    </location>
</feature>
<feature type="transmembrane region" description="Helical" evidence="6">
    <location>
        <begin position="87"/>
        <end position="106"/>
    </location>
</feature>
<name>A0A1M4T5P2_9SPHI</name>
<feature type="transmembrane region" description="Helical" evidence="6">
    <location>
        <begin position="196"/>
        <end position="214"/>
    </location>
</feature>
<feature type="transmembrane region" description="Helical" evidence="6">
    <location>
        <begin position="112"/>
        <end position="133"/>
    </location>
</feature>